<evidence type="ECO:0000313" key="1">
    <source>
        <dbReference type="EMBL" id="KKQ18383.1"/>
    </source>
</evidence>
<comment type="caution">
    <text evidence="1">The sequence shown here is derived from an EMBL/GenBank/DDBJ whole genome shotgun (WGS) entry which is preliminary data.</text>
</comment>
<evidence type="ECO:0000313" key="2">
    <source>
        <dbReference type="Proteomes" id="UP000034508"/>
    </source>
</evidence>
<dbReference type="EMBL" id="LBSM01000005">
    <property type="protein sequence ID" value="KKQ18383.1"/>
    <property type="molecule type" value="Genomic_DNA"/>
</dbReference>
<evidence type="ECO:0008006" key="3">
    <source>
        <dbReference type="Google" id="ProtNLM"/>
    </source>
</evidence>
<proteinExistence type="predicted"/>
<accession>A0A0G0FH49</accession>
<gene>
    <name evidence="1" type="ORF">US31_C0005G0033</name>
</gene>
<organism evidence="1 2">
    <name type="scientific">Berkelbacteria bacterium GW2011_GWA1_36_9</name>
    <dbReference type="NCBI Taxonomy" id="1618331"/>
    <lineage>
        <taxon>Bacteria</taxon>
        <taxon>Candidatus Berkelbacteria</taxon>
    </lineage>
</organism>
<protein>
    <recommendedName>
        <fullName evidence="3">Abortive infection protein AbiGI</fullName>
    </recommendedName>
</protein>
<dbReference type="AlphaFoldDB" id="A0A0G0FH49"/>
<dbReference type="Proteomes" id="UP000034508">
    <property type="component" value="Unassembled WGS sequence"/>
</dbReference>
<sequence length="201" mass="23379">MYTLLKPLKVREELLRRGVKVFTPHLFAHIFGLNPVTTKHFLENQTIQGFLLRLKRGVYTLKSDPPSEEEVANTLYQPSYISFEYALAYYGILPEMSYVVTSATTKATRLFTTDTTSFSYRTIKPEAYTGYSLIKKDNRSFSIAEFEKALVDYLYFVSLRKQDLNDRLISQAKQQIDKTKLKHYAALFQNQQLDTFIENVL</sequence>
<reference evidence="1 2" key="1">
    <citation type="journal article" date="2015" name="Nature">
        <title>rRNA introns, odd ribosomes, and small enigmatic genomes across a large radiation of phyla.</title>
        <authorList>
            <person name="Brown C.T."/>
            <person name="Hug L.A."/>
            <person name="Thomas B.C."/>
            <person name="Sharon I."/>
            <person name="Castelle C.J."/>
            <person name="Singh A."/>
            <person name="Wilkins M.J."/>
            <person name="Williams K.H."/>
            <person name="Banfield J.F."/>
        </authorList>
    </citation>
    <scope>NUCLEOTIDE SEQUENCE [LARGE SCALE GENOMIC DNA]</scope>
</reference>
<name>A0A0G0FH49_9BACT</name>